<evidence type="ECO:0000313" key="6">
    <source>
        <dbReference type="EMBL" id="CCH72792.1"/>
    </source>
</evidence>
<keyword evidence="2" id="KW-0732">Signal</keyword>
<organism evidence="6 7">
    <name type="scientific">Nostocoides australiense Ben110</name>
    <dbReference type="NCBI Taxonomy" id="1193182"/>
    <lineage>
        <taxon>Bacteria</taxon>
        <taxon>Bacillati</taxon>
        <taxon>Actinomycetota</taxon>
        <taxon>Actinomycetes</taxon>
        <taxon>Micrococcales</taxon>
        <taxon>Intrasporangiaceae</taxon>
        <taxon>Nostocoides</taxon>
    </lineage>
</organism>
<evidence type="ECO:0000256" key="2">
    <source>
        <dbReference type="ARBA" id="ARBA00022729"/>
    </source>
</evidence>
<dbReference type="STRING" id="1193182.BN11_1980003"/>
<dbReference type="InterPro" id="IPR051601">
    <property type="entry name" value="Serine_prot/Carboxylest_S33"/>
</dbReference>
<evidence type="ECO:0000259" key="4">
    <source>
        <dbReference type="Pfam" id="PF00561"/>
    </source>
</evidence>
<proteinExistence type="inferred from homology"/>
<dbReference type="PANTHER" id="PTHR43248:SF29">
    <property type="entry name" value="TRIPEPTIDYL AMINOPEPTIDASE"/>
    <property type="match status" value="1"/>
</dbReference>
<feature type="domain" description="AB hydrolase-1" evidence="4">
    <location>
        <begin position="110"/>
        <end position="295"/>
    </location>
</feature>
<dbReference type="OrthoDB" id="3252468at2"/>
<sequence>MSHPAAPRRPRAIGVLLAGSLALTGCSIDNPFSRDAKVTSTPLPSTAKVPTGQDALAKFYNQTLTWTDCGGPKCAELEVPIDYAKPDGETIKLKVLKTEKRGGGTKAGSILVNPGGPGGSGVEYARYADFIVGTPVRKAYDVVGFDPRGVQDSAPIECVEPPQLDDFLGQDPTPDDAAERQQAVTIATDFGKACAANAGPLLGHVSTVEAAKDMDILRAVVGDAKLNYLGKSYGTYLGATYAGLFPDRVGRMVLDGALAPDLTPEETAIGQARGFDTATRAWAADCVKEGNCPLGTSVDEVMTGLSDLLTKLDKTPATVTGDARVKKLTEGWAAYGIAAAMYDQGMWAQLTDALRKVVASDDGTGLMNLANAYAERDASGAYSGNMMQVIYAVNCLDAPDSPDIATYVEREKKAQEQAQLFGRFLAWSGLTCGHWPITSTNKPAKITAAGSAPIVVVGTTRDPATPYEWAVRLADQLEAGVLVTMDGDGHTAYMRANSCIDNALNDFYTKDKVPADGLRC</sequence>
<dbReference type="Proteomes" id="UP000035763">
    <property type="component" value="Unassembled WGS sequence"/>
</dbReference>
<keyword evidence="7" id="KW-1185">Reference proteome</keyword>
<dbReference type="AlphaFoldDB" id="W6JUZ5"/>
<keyword evidence="3" id="KW-0378">Hydrolase</keyword>
<evidence type="ECO:0000256" key="3">
    <source>
        <dbReference type="ARBA" id="ARBA00022801"/>
    </source>
</evidence>
<dbReference type="SUPFAM" id="SSF53474">
    <property type="entry name" value="alpha/beta-Hydrolases"/>
    <property type="match status" value="1"/>
</dbReference>
<evidence type="ECO:0000259" key="5">
    <source>
        <dbReference type="Pfam" id="PF08386"/>
    </source>
</evidence>
<protein>
    <submittedName>
        <fullName evidence="6">Uncharacterized protein</fullName>
    </submittedName>
</protein>
<dbReference type="Pfam" id="PF08386">
    <property type="entry name" value="Abhydrolase_4"/>
    <property type="match status" value="1"/>
</dbReference>
<name>W6JUZ5_9MICO</name>
<dbReference type="PANTHER" id="PTHR43248">
    <property type="entry name" value="2-SUCCINYL-6-HYDROXY-2,4-CYCLOHEXADIENE-1-CARBOXYLATE SYNTHASE"/>
    <property type="match status" value="1"/>
</dbReference>
<comment type="similarity">
    <text evidence="1">Belongs to the peptidase S33 family.</text>
</comment>
<dbReference type="RefSeq" id="WP_048698297.1">
    <property type="nucleotide sequence ID" value="NZ_HG764815.1"/>
</dbReference>
<dbReference type="Pfam" id="PF00561">
    <property type="entry name" value="Abhydrolase_1"/>
    <property type="match status" value="1"/>
</dbReference>
<feature type="domain" description="Peptidase S33 tripeptidyl aminopeptidase-like C-terminal" evidence="5">
    <location>
        <begin position="419"/>
        <end position="520"/>
    </location>
</feature>
<evidence type="ECO:0000256" key="1">
    <source>
        <dbReference type="ARBA" id="ARBA00010088"/>
    </source>
</evidence>
<gene>
    <name evidence="6" type="ORF">BN11_1980003</name>
</gene>
<dbReference type="InterPro" id="IPR029058">
    <property type="entry name" value="AB_hydrolase_fold"/>
</dbReference>
<comment type="caution">
    <text evidence="6">The sequence shown here is derived from an EMBL/GenBank/DDBJ whole genome shotgun (WGS) entry which is preliminary data.</text>
</comment>
<reference evidence="6 7" key="1">
    <citation type="journal article" date="2013" name="ISME J.">
        <title>A metabolic model for members of the genus Tetrasphaera involved in enhanced biological phosphorus removal.</title>
        <authorList>
            <person name="Kristiansen R."/>
            <person name="Nguyen H.T.T."/>
            <person name="Saunders A.M."/>
            <person name="Nielsen J.L."/>
            <person name="Wimmer R."/>
            <person name="Le V.Q."/>
            <person name="McIlroy S.J."/>
            <person name="Petrovski S."/>
            <person name="Seviour R.J."/>
            <person name="Calteau A."/>
            <person name="Nielsen K.L."/>
            <person name="Nielsen P.H."/>
        </authorList>
    </citation>
    <scope>NUCLEOTIDE SEQUENCE [LARGE SCALE GENOMIC DNA]</scope>
    <source>
        <strain evidence="6 7">Ben110</strain>
    </source>
</reference>
<dbReference type="Gene3D" id="3.40.50.1820">
    <property type="entry name" value="alpha/beta hydrolase"/>
    <property type="match status" value="1"/>
</dbReference>
<accession>W6JUZ5</accession>
<dbReference type="GO" id="GO:0016787">
    <property type="term" value="F:hydrolase activity"/>
    <property type="evidence" value="ECO:0007669"/>
    <property type="project" value="UniProtKB-KW"/>
</dbReference>
<dbReference type="InterPro" id="IPR000073">
    <property type="entry name" value="AB_hydrolase_1"/>
</dbReference>
<dbReference type="InterPro" id="IPR013595">
    <property type="entry name" value="Pept_S33_TAP-like_C"/>
</dbReference>
<dbReference type="EMBL" id="CAJA01000110">
    <property type="protein sequence ID" value="CCH72792.1"/>
    <property type="molecule type" value="Genomic_DNA"/>
</dbReference>
<evidence type="ECO:0000313" key="7">
    <source>
        <dbReference type="Proteomes" id="UP000035763"/>
    </source>
</evidence>